<reference evidence="4" key="1">
    <citation type="submission" date="2019-06" db="EMBL/GenBank/DDBJ databases">
        <authorList>
            <consortium name="Wellcome Sanger Institute Data Sharing"/>
        </authorList>
    </citation>
    <scope>NUCLEOTIDE SEQUENCE [LARGE SCALE GENOMIC DNA]</scope>
</reference>
<dbReference type="PANTHER" id="PTHR13817:SF151">
    <property type="entry name" value="TITIN"/>
    <property type="match status" value="1"/>
</dbReference>
<reference evidence="4" key="3">
    <citation type="submission" date="2025-09" db="UniProtKB">
        <authorList>
            <consortium name="Ensembl"/>
        </authorList>
    </citation>
    <scope>IDENTIFICATION</scope>
</reference>
<dbReference type="GO" id="GO:0003007">
    <property type="term" value="P:heart morphogenesis"/>
    <property type="evidence" value="ECO:0007669"/>
    <property type="project" value="UniProtKB-ARBA"/>
</dbReference>
<dbReference type="InterPro" id="IPR003599">
    <property type="entry name" value="Ig_sub"/>
</dbReference>
<accession>A0A667WSQ4</accession>
<dbReference type="PANTHER" id="PTHR13817">
    <property type="entry name" value="TITIN"/>
    <property type="match status" value="1"/>
</dbReference>
<dbReference type="SMART" id="SM00408">
    <property type="entry name" value="IGc2"/>
    <property type="match status" value="3"/>
</dbReference>
<feature type="domain" description="Ig-like" evidence="3">
    <location>
        <begin position="123"/>
        <end position="207"/>
    </location>
</feature>
<organism evidence="4 5">
    <name type="scientific">Myripristis murdjan</name>
    <name type="common">pinecone soldierfish</name>
    <dbReference type="NCBI Taxonomy" id="586833"/>
    <lineage>
        <taxon>Eukaryota</taxon>
        <taxon>Metazoa</taxon>
        <taxon>Chordata</taxon>
        <taxon>Craniata</taxon>
        <taxon>Vertebrata</taxon>
        <taxon>Euteleostomi</taxon>
        <taxon>Actinopterygii</taxon>
        <taxon>Neopterygii</taxon>
        <taxon>Teleostei</taxon>
        <taxon>Neoteleostei</taxon>
        <taxon>Acanthomorphata</taxon>
        <taxon>Holocentriformes</taxon>
        <taxon>Holocentridae</taxon>
        <taxon>Myripristis</taxon>
    </lineage>
</organism>
<feature type="domain" description="Ig-like" evidence="3">
    <location>
        <begin position="297"/>
        <end position="375"/>
    </location>
</feature>
<proteinExistence type="predicted"/>
<dbReference type="SUPFAM" id="SSF48726">
    <property type="entry name" value="Immunoglobulin"/>
    <property type="match status" value="5"/>
</dbReference>
<dbReference type="GO" id="GO:0055013">
    <property type="term" value="P:cardiac muscle cell development"/>
    <property type="evidence" value="ECO:0007669"/>
    <property type="project" value="UniProtKB-ARBA"/>
</dbReference>
<dbReference type="InterPro" id="IPR050964">
    <property type="entry name" value="Striated_Muscle_Regulatory"/>
</dbReference>
<dbReference type="InterPro" id="IPR007110">
    <property type="entry name" value="Ig-like_dom"/>
</dbReference>
<feature type="domain" description="Ig-like" evidence="3">
    <location>
        <begin position="44"/>
        <end position="118"/>
    </location>
</feature>
<dbReference type="FunFam" id="2.60.40.10:FF:000022">
    <property type="entry name" value="Cardiac titin"/>
    <property type="match status" value="2"/>
</dbReference>
<evidence type="ECO:0000256" key="2">
    <source>
        <dbReference type="ARBA" id="ARBA00023319"/>
    </source>
</evidence>
<dbReference type="InterPro" id="IPR036179">
    <property type="entry name" value="Ig-like_dom_sf"/>
</dbReference>
<keyword evidence="2" id="KW-0393">Immunoglobulin domain</keyword>
<dbReference type="PROSITE" id="PS50835">
    <property type="entry name" value="IG_LIKE"/>
    <property type="match status" value="4"/>
</dbReference>
<dbReference type="Proteomes" id="UP000472263">
    <property type="component" value="Chromosome 21"/>
</dbReference>
<keyword evidence="5" id="KW-1185">Reference proteome</keyword>
<feature type="domain" description="Ig-like" evidence="3">
    <location>
        <begin position="220"/>
        <end position="257"/>
    </location>
</feature>
<name>A0A667WSQ4_9TELE</name>
<dbReference type="Ensembl" id="ENSMMDT00005004792.1">
    <property type="protein sequence ID" value="ENSMMDP00005004673.1"/>
    <property type="gene ID" value="ENSMMDG00005002553.1"/>
</dbReference>
<evidence type="ECO:0000313" key="5">
    <source>
        <dbReference type="Proteomes" id="UP000472263"/>
    </source>
</evidence>
<dbReference type="Pfam" id="PF07679">
    <property type="entry name" value="I-set"/>
    <property type="match status" value="5"/>
</dbReference>
<dbReference type="InterPro" id="IPR003598">
    <property type="entry name" value="Ig_sub2"/>
</dbReference>
<keyword evidence="1" id="KW-0677">Repeat</keyword>
<dbReference type="CDD" id="cd00096">
    <property type="entry name" value="Ig"/>
    <property type="match status" value="1"/>
</dbReference>
<dbReference type="InterPro" id="IPR013098">
    <property type="entry name" value="Ig_I-set"/>
</dbReference>
<dbReference type="GeneTree" id="ENSGT01110000267173"/>
<dbReference type="AlphaFoldDB" id="A0A667WSQ4"/>
<dbReference type="FunFam" id="2.60.40.10:FF:000107">
    <property type="entry name" value="Myosin, light chain kinase a"/>
    <property type="match status" value="1"/>
</dbReference>
<dbReference type="SMART" id="SM00409">
    <property type="entry name" value="IG"/>
    <property type="match status" value="3"/>
</dbReference>
<sequence length="379" mass="41945">MTLKENTATLKILTAEKGDTSEYKMEVSNKVGKDECTCSVTVLGYNVTMECRVSGSQPMAVSWYKDDKEIQSDDKYKLDFSESTASLMIFSLEQSDGGTYTCRATNDAGYKESSGTLCVKEPPLFLEKPEGVSVVKVGDSKVFECKVVGTPEVSVRWFRDGAEIHQSVKHKMSIVDSLACLQISCAGKNDSGKYFCEACNEAYSNVHFLVLQLHLFTLDPPVFVKKTENVSTVLGDVAVFQCAVEGSPTLSVQWQKDENWILEDPEIERTFENNVATRFYAANQHSTSLSWYYIEPPYIQEKPELVEVTLGDPVRLECRVAGAPEISVKWIKDGQDCTDNTCKMRVPTIKLSDSGKYTCKAVNAAGASETRASMTVTGQ</sequence>
<evidence type="ECO:0000313" key="4">
    <source>
        <dbReference type="Ensembl" id="ENSMMDP00005004673.1"/>
    </source>
</evidence>
<protein>
    <recommendedName>
        <fullName evidence="3">Ig-like domain-containing protein</fullName>
    </recommendedName>
</protein>
<dbReference type="Gene3D" id="2.60.40.10">
    <property type="entry name" value="Immunoglobulins"/>
    <property type="match status" value="5"/>
</dbReference>
<evidence type="ECO:0000259" key="3">
    <source>
        <dbReference type="PROSITE" id="PS50835"/>
    </source>
</evidence>
<reference evidence="4" key="2">
    <citation type="submission" date="2025-08" db="UniProtKB">
        <authorList>
            <consortium name="Ensembl"/>
        </authorList>
    </citation>
    <scope>IDENTIFICATION</scope>
</reference>
<evidence type="ECO:0000256" key="1">
    <source>
        <dbReference type="ARBA" id="ARBA00022737"/>
    </source>
</evidence>
<dbReference type="InterPro" id="IPR013783">
    <property type="entry name" value="Ig-like_fold"/>
</dbReference>
<dbReference type="InParanoid" id="A0A667WSQ4"/>